<feature type="compositionally biased region" description="Basic residues" evidence="1">
    <location>
        <begin position="720"/>
        <end position="731"/>
    </location>
</feature>
<feature type="region of interest" description="Disordered" evidence="1">
    <location>
        <begin position="422"/>
        <end position="550"/>
    </location>
</feature>
<feature type="region of interest" description="Disordered" evidence="1">
    <location>
        <begin position="1"/>
        <end position="35"/>
    </location>
</feature>
<protein>
    <recommendedName>
        <fullName evidence="2">PWWP domain-containing protein</fullName>
    </recommendedName>
</protein>
<organism evidence="3 4">
    <name type="scientific">Hibiscus sabdariffa</name>
    <name type="common">roselle</name>
    <dbReference type="NCBI Taxonomy" id="183260"/>
    <lineage>
        <taxon>Eukaryota</taxon>
        <taxon>Viridiplantae</taxon>
        <taxon>Streptophyta</taxon>
        <taxon>Embryophyta</taxon>
        <taxon>Tracheophyta</taxon>
        <taxon>Spermatophyta</taxon>
        <taxon>Magnoliopsida</taxon>
        <taxon>eudicotyledons</taxon>
        <taxon>Gunneridae</taxon>
        <taxon>Pentapetalae</taxon>
        <taxon>rosids</taxon>
        <taxon>malvids</taxon>
        <taxon>Malvales</taxon>
        <taxon>Malvaceae</taxon>
        <taxon>Malvoideae</taxon>
        <taxon>Hibiscus</taxon>
    </lineage>
</organism>
<dbReference type="SUPFAM" id="SSF63748">
    <property type="entry name" value="Tudor/PWWP/MBT"/>
    <property type="match status" value="1"/>
</dbReference>
<proteinExistence type="predicted"/>
<evidence type="ECO:0000256" key="1">
    <source>
        <dbReference type="SAM" id="MobiDB-lite"/>
    </source>
</evidence>
<feature type="compositionally biased region" description="Basic and acidic residues" evidence="1">
    <location>
        <begin position="698"/>
        <end position="712"/>
    </location>
</feature>
<dbReference type="PROSITE" id="PS50812">
    <property type="entry name" value="PWWP"/>
    <property type="match status" value="1"/>
</dbReference>
<dbReference type="Gene3D" id="2.30.30.140">
    <property type="match status" value="1"/>
</dbReference>
<dbReference type="Proteomes" id="UP001396334">
    <property type="component" value="Unassembled WGS sequence"/>
</dbReference>
<dbReference type="PANTHER" id="PTHR10688">
    <property type="entry name" value="PWWP DOMAIN-CONTAINING PROTEIN"/>
    <property type="match status" value="1"/>
</dbReference>
<feature type="compositionally biased region" description="Basic and acidic residues" evidence="1">
    <location>
        <begin position="468"/>
        <end position="483"/>
    </location>
</feature>
<feature type="region of interest" description="Disordered" evidence="1">
    <location>
        <begin position="678"/>
        <end position="734"/>
    </location>
</feature>
<evidence type="ECO:0000313" key="4">
    <source>
        <dbReference type="Proteomes" id="UP001396334"/>
    </source>
</evidence>
<dbReference type="Pfam" id="PF00855">
    <property type="entry name" value="PWWP"/>
    <property type="match status" value="1"/>
</dbReference>
<keyword evidence="4" id="KW-1185">Reference proteome</keyword>
<dbReference type="CDD" id="cd05162">
    <property type="entry name" value="PWWP"/>
    <property type="match status" value="1"/>
</dbReference>
<accession>A0ABR2P3D5</accession>
<sequence>MEAFEKPTKTPSGDMSLHQDANEGSKAAEFTAEKPWENGFRVSINGKEGSCIGEDGEGLEDSEMNGISSLLQMKESVRNIDVSDGRSESGEGFGTLLGAVDQSKEIGVDLVLPNGGDEDETTKFVEKDDGDNMIMNEIDDDDDGSGGEFSAGYFVWGKIKSHPWWPGQVYNPTDASDYAMKLRQKGRLLVAYFGDSSFAWCHPSQLKPLEENFEDMLKLSSSKNFVNAVQASVDEIRRVVESNLTCSCVPKENCIGLNRPLVDNAGIKKGVLVPEGGIEKVSIGLFEPKEILGKLKQISQAVSLSNMLECAVLKGWLSAYNRSIGRHRMSSYHESLLIPDIEENVKTLLVDMNDYSEAVGIPITRPEEEDLICSSSGPKFGQGSRTLSRHLVISEDVMHHRRKQKSIAEILKANIGVKAHKVTKSAEGASSSQRKKMKCNDKANGDDGSNSSFIQRKGKGTELSGSHAETDVIGAKEEMDKGYSSRGRKTKSKQARDNNGDNQGEEDTNTVSAKRKVNVGPGIGRNDSFSRERKKSKYLSPPYTSSTGKLRKLDIEDESVDVSNDTRVGETMAKGAGNLVIGERNELPEEVHAEQEASTESSSLAPNRYLDQITDLEKVEIPANEVLVAVRSVALSPQYQRKSRSFEFIVKFLSVFRSSVHQDGSNYKMYNQFQHKKRKSPGFPTVSSGHKSHKKKVGKIEETEMDRTKPEKATSASLKKAQKPKLYKPKPKQTAAAAVLKKNDKEADGNDLPAALFVTFGPGSPLPKKEDLIRIYSRYGTLDMEETDMFYNNFCACVVFIRTCDAEEAFSSSQNDSPFGSANVSFRLRLHQDASGQNHMEIPSGQKPSPLAKELAPEDSQLNHIKKKLEMLTSMLETPDEKMSKSTVQSEIKALLEVVNTLVESSC</sequence>
<name>A0ABR2P3D5_9ROSI</name>
<dbReference type="InterPro" id="IPR052657">
    <property type="entry name" value="PDP_family_Arabidopsis"/>
</dbReference>
<evidence type="ECO:0000259" key="2">
    <source>
        <dbReference type="PROSITE" id="PS50812"/>
    </source>
</evidence>
<dbReference type="PANTHER" id="PTHR10688:SF3">
    <property type="entry name" value="PWWP DOMAIN-CONTAINING PROTEIN 6"/>
    <property type="match status" value="1"/>
</dbReference>
<comment type="caution">
    <text evidence="3">The sequence shown here is derived from an EMBL/GenBank/DDBJ whole genome shotgun (WGS) entry which is preliminary data.</text>
</comment>
<feature type="domain" description="PWWP" evidence="2">
    <location>
        <begin position="151"/>
        <end position="212"/>
    </location>
</feature>
<dbReference type="InterPro" id="IPR000313">
    <property type="entry name" value="PWWP_dom"/>
</dbReference>
<reference evidence="3 4" key="1">
    <citation type="journal article" date="2024" name="G3 (Bethesda)">
        <title>Genome assembly of Hibiscus sabdariffa L. provides insights into metabolisms of medicinal natural products.</title>
        <authorList>
            <person name="Kim T."/>
        </authorList>
    </citation>
    <scope>NUCLEOTIDE SEQUENCE [LARGE SCALE GENOMIC DNA]</scope>
    <source>
        <strain evidence="3">TK-2024</strain>
        <tissue evidence="3">Old leaves</tissue>
    </source>
</reference>
<gene>
    <name evidence="3" type="ORF">V6N11_060182</name>
</gene>
<feature type="region of interest" description="Disordered" evidence="1">
    <location>
        <begin position="835"/>
        <end position="856"/>
    </location>
</feature>
<evidence type="ECO:0000313" key="3">
    <source>
        <dbReference type="EMBL" id="KAK8982864.1"/>
    </source>
</evidence>
<dbReference type="SMART" id="SM00293">
    <property type="entry name" value="PWWP"/>
    <property type="match status" value="1"/>
</dbReference>
<dbReference type="EMBL" id="JBBPBN010000084">
    <property type="protein sequence ID" value="KAK8982864.1"/>
    <property type="molecule type" value="Genomic_DNA"/>
</dbReference>